<sequence>MYITLLEKRSEADQTHGASWKDRITTARSASVPYTPERLTLEPSELVRLRDRADIQAEESLTHSPERQHHHEATTGTSGACISVPSVLTLQQPAISVEREADSMRKEYMRDMLGKSDTPPERKAGETVAGKPSNEERRDQQQRKEGPQAGGTLPSSSGAKRGGASGKEIKSQESPEALSGRQEGVDDARNPEAMLPGPAGGAADAVAEDSAQDGFAPQDTAARSKQKRSKRRKSGGGAGEKKLRRSKPNNEESRAGVRQQQKAPLSSSKDKRKKEDPGGEQAPENN</sequence>
<evidence type="ECO:0000313" key="2">
    <source>
        <dbReference type="EMBL" id="KAK8766224.1"/>
    </source>
</evidence>
<feature type="region of interest" description="Disordered" evidence="1">
    <location>
        <begin position="59"/>
        <end position="80"/>
    </location>
</feature>
<feature type="compositionally biased region" description="Polar residues" evidence="1">
    <location>
        <begin position="258"/>
        <end position="267"/>
    </location>
</feature>
<comment type="caution">
    <text evidence="2">The sequence shown here is derived from an EMBL/GenBank/DDBJ whole genome shotgun (WGS) entry which is preliminary data.</text>
</comment>
<feature type="compositionally biased region" description="Basic and acidic residues" evidence="1">
    <location>
        <begin position="112"/>
        <end position="125"/>
    </location>
</feature>
<protein>
    <submittedName>
        <fullName evidence="2">Uncharacterized protein</fullName>
    </submittedName>
</protein>
<feature type="region of interest" description="Disordered" evidence="1">
    <location>
        <begin position="112"/>
        <end position="286"/>
    </location>
</feature>
<dbReference type="EMBL" id="JARKHS020026554">
    <property type="protein sequence ID" value="KAK8766224.1"/>
    <property type="molecule type" value="Genomic_DNA"/>
</dbReference>
<feature type="compositionally biased region" description="Low complexity" evidence="1">
    <location>
        <begin position="191"/>
        <end position="205"/>
    </location>
</feature>
<name>A0AAQ4DUT4_AMBAM</name>
<dbReference type="AlphaFoldDB" id="A0AAQ4DUT4"/>
<gene>
    <name evidence="2" type="ORF">V5799_006994</name>
</gene>
<organism evidence="2 3">
    <name type="scientific">Amblyomma americanum</name>
    <name type="common">Lone star tick</name>
    <dbReference type="NCBI Taxonomy" id="6943"/>
    <lineage>
        <taxon>Eukaryota</taxon>
        <taxon>Metazoa</taxon>
        <taxon>Ecdysozoa</taxon>
        <taxon>Arthropoda</taxon>
        <taxon>Chelicerata</taxon>
        <taxon>Arachnida</taxon>
        <taxon>Acari</taxon>
        <taxon>Parasitiformes</taxon>
        <taxon>Ixodida</taxon>
        <taxon>Ixodoidea</taxon>
        <taxon>Ixodidae</taxon>
        <taxon>Amblyomminae</taxon>
        <taxon>Amblyomma</taxon>
    </lineage>
</organism>
<evidence type="ECO:0000256" key="1">
    <source>
        <dbReference type="SAM" id="MobiDB-lite"/>
    </source>
</evidence>
<dbReference type="Proteomes" id="UP001321473">
    <property type="component" value="Unassembled WGS sequence"/>
</dbReference>
<keyword evidence="3" id="KW-1185">Reference proteome</keyword>
<feature type="compositionally biased region" description="Basic residues" evidence="1">
    <location>
        <begin position="224"/>
        <end position="234"/>
    </location>
</feature>
<reference evidence="2 3" key="1">
    <citation type="journal article" date="2023" name="Arcadia Sci">
        <title>De novo assembly of a long-read Amblyomma americanum tick genome.</title>
        <authorList>
            <person name="Chou S."/>
            <person name="Poskanzer K.E."/>
            <person name="Rollins M."/>
            <person name="Thuy-Boun P.S."/>
        </authorList>
    </citation>
    <scope>NUCLEOTIDE SEQUENCE [LARGE SCALE GENOMIC DNA]</scope>
    <source>
        <strain evidence="2">F_SG_1</strain>
        <tissue evidence="2">Salivary glands</tissue>
    </source>
</reference>
<accession>A0AAQ4DUT4</accession>
<evidence type="ECO:0000313" key="3">
    <source>
        <dbReference type="Proteomes" id="UP001321473"/>
    </source>
</evidence>
<proteinExistence type="predicted"/>
<feature type="compositionally biased region" description="Basic and acidic residues" evidence="1">
    <location>
        <begin position="133"/>
        <end position="146"/>
    </location>
</feature>
<feature type="compositionally biased region" description="Basic and acidic residues" evidence="1">
    <location>
        <begin position="59"/>
        <end position="73"/>
    </location>
</feature>